<dbReference type="GO" id="GO:0015165">
    <property type="term" value="F:pyrimidine nucleotide-sugar transmembrane transporter activity"/>
    <property type="evidence" value="ECO:0007669"/>
    <property type="project" value="InterPro"/>
</dbReference>
<dbReference type="AlphaFoldDB" id="B6AH90"/>
<feature type="transmembrane region" description="Helical" evidence="5">
    <location>
        <begin position="205"/>
        <end position="223"/>
    </location>
</feature>
<protein>
    <submittedName>
        <fullName evidence="6">UDP-galactose transporter family protein</fullName>
    </submittedName>
</protein>
<feature type="transmembrane region" description="Helical" evidence="5">
    <location>
        <begin position="292"/>
        <end position="310"/>
    </location>
</feature>
<organism evidence="6 7">
    <name type="scientific">Cryptosporidium muris (strain RN66)</name>
    <dbReference type="NCBI Taxonomy" id="441375"/>
    <lineage>
        <taxon>Eukaryota</taxon>
        <taxon>Sar</taxon>
        <taxon>Alveolata</taxon>
        <taxon>Apicomplexa</taxon>
        <taxon>Conoidasida</taxon>
        <taxon>Coccidia</taxon>
        <taxon>Eucoccidiorida</taxon>
        <taxon>Eimeriorina</taxon>
        <taxon>Cryptosporidiidae</taxon>
        <taxon>Cryptosporidium</taxon>
    </lineage>
</organism>
<dbReference type="VEuPathDB" id="CryptoDB:CMU_005080"/>
<dbReference type="SUPFAM" id="SSF103481">
    <property type="entry name" value="Multidrug resistance efflux transporter EmrE"/>
    <property type="match status" value="1"/>
</dbReference>
<keyword evidence="7" id="KW-1185">Reference proteome</keyword>
<feature type="transmembrane region" description="Helical" evidence="5">
    <location>
        <begin position="71"/>
        <end position="94"/>
    </location>
</feature>
<dbReference type="Gene3D" id="1.10.3730.20">
    <property type="match status" value="1"/>
</dbReference>
<evidence type="ECO:0000256" key="4">
    <source>
        <dbReference type="ARBA" id="ARBA00023136"/>
    </source>
</evidence>
<dbReference type="GO" id="GO:0000139">
    <property type="term" value="C:Golgi membrane"/>
    <property type="evidence" value="ECO:0007669"/>
    <property type="project" value="InterPro"/>
</dbReference>
<name>B6AH90_CRYMR</name>
<proteinExistence type="predicted"/>
<feature type="transmembrane region" description="Helical" evidence="5">
    <location>
        <begin position="177"/>
        <end position="198"/>
    </location>
</feature>
<evidence type="ECO:0000313" key="6">
    <source>
        <dbReference type="EMBL" id="EEA07585.1"/>
    </source>
</evidence>
<dbReference type="InterPro" id="IPR007271">
    <property type="entry name" value="Nuc_sug_transpt"/>
</dbReference>
<comment type="subcellular location">
    <subcellularLocation>
        <location evidence="1">Membrane</location>
        <topology evidence="1">Multi-pass membrane protein</topology>
    </subcellularLocation>
</comment>
<feature type="transmembrane region" description="Helical" evidence="5">
    <location>
        <begin position="322"/>
        <end position="345"/>
    </location>
</feature>
<keyword evidence="4 5" id="KW-0472">Membrane</keyword>
<evidence type="ECO:0000256" key="3">
    <source>
        <dbReference type="ARBA" id="ARBA00022989"/>
    </source>
</evidence>
<dbReference type="eggNOG" id="KOG2234">
    <property type="taxonomic scope" value="Eukaryota"/>
</dbReference>
<dbReference type="Pfam" id="PF04142">
    <property type="entry name" value="Nuc_sug_transp"/>
    <property type="match status" value="2"/>
</dbReference>
<feature type="transmembrane region" description="Helical" evidence="5">
    <location>
        <begin position="147"/>
        <end position="171"/>
    </location>
</feature>
<evidence type="ECO:0000256" key="1">
    <source>
        <dbReference type="ARBA" id="ARBA00004141"/>
    </source>
</evidence>
<feature type="transmembrane region" description="Helical" evidence="5">
    <location>
        <begin position="106"/>
        <end position="126"/>
    </location>
</feature>
<accession>B6AH90</accession>
<evidence type="ECO:0000256" key="5">
    <source>
        <dbReference type="SAM" id="Phobius"/>
    </source>
</evidence>
<dbReference type="OrthoDB" id="408493at2759"/>
<dbReference type="STRING" id="441375.B6AH90"/>
<feature type="transmembrane region" description="Helical" evidence="5">
    <location>
        <begin position="383"/>
        <end position="408"/>
    </location>
</feature>
<dbReference type="OMA" id="KCYVIAS"/>
<evidence type="ECO:0000256" key="2">
    <source>
        <dbReference type="ARBA" id="ARBA00022692"/>
    </source>
</evidence>
<dbReference type="EMBL" id="DS989734">
    <property type="protein sequence ID" value="EEA07585.1"/>
    <property type="molecule type" value="Genomic_DNA"/>
</dbReference>
<dbReference type="RefSeq" id="XP_002141934.1">
    <property type="nucleotide sequence ID" value="XM_002141898.1"/>
</dbReference>
<feature type="transmembrane region" description="Helical" evidence="5">
    <location>
        <begin position="352"/>
        <end position="371"/>
    </location>
</feature>
<reference evidence="6" key="1">
    <citation type="submission" date="2008-06" db="EMBL/GenBank/DDBJ databases">
        <authorList>
            <person name="Lorenzi H."/>
            <person name="Inman J."/>
            <person name="Miller J."/>
            <person name="Schobel S."/>
            <person name="Amedeo P."/>
            <person name="Caler E.V."/>
            <person name="da Silva J."/>
        </authorList>
    </citation>
    <scope>NUCLEOTIDE SEQUENCE [LARGE SCALE GENOMIC DNA]</scope>
    <source>
        <strain evidence="6">RN66</strain>
    </source>
</reference>
<keyword evidence="3 5" id="KW-1133">Transmembrane helix</keyword>
<dbReference type="GeneID" id="6997198"/>
<dbReference type="InterPro" id="IPR037185">
    <property type="entry name" value="EmrE-like"/>
</dbReference>
<dbReference type="PANTHER" id="PTHR10231">
    <property type="entry name" value="NUCLEOTIDE-SUGAR TRANSMEMBRANE TRANSPORTER"/>
    <property type="match status" value="1"/>
</dbReference>
<evidence type="ECO:0000313" key="7">
    <source>
        <dbReference type="Proteomes" id="UP000001460"/>
    </source>
</evidence>
<dbReference type="Proteomes" id="UP000001460">
    <property type="component" value="Unassembled WGS sequence"/>
</dbReference>
<gene>
    <name evidence="6" type="ORF">CMU_005080</name>
</gene>
<sequence>MTLQDKIENNIKEYECIYSKKGTYDIENCTESIGYSYKTQKVDGILTLHDDGIELPYISIFYGKLNIKMRYVTLILMILQSVFAVLCMRLSLIYPSKDGKFYLSPVSVVVGEFMKLITSLILIFITTSECKLSNYRQALYDELTSDYWGNILVCIPGTLFLFQNNLLYVALKRLPVSIYQVIYQLKIITTALFSVIILKRKLSSVRWFACSMLVIGVVLVPKSSNKDNLETSSSFQIVIGLISAIICSITSGLGAVILEKVIKSGNKTVNYSLIGSNDEISHFKTSIWGRNVILALIGIVGGIPLAWFSHKDAILKDGVFQGFNFLTIIVILLNAYGGFIILGVLKYADGIVKCFCNAITIVLISILSWIIEDSTPTAQFFLGALIVISAVNIYTLDCLIPSSIVVYVKQKLNYKSLSVWNKRQYI</sequence>
<keyword evidence="2 5" id="KW-0812">Transmembrane</keyword>
<feature type="transmembrane region" description="Helical" evidence="5">
    <location>
        <begin position="235"/>
        <end position="258"/>
    </location>
</feature>